<feature type="transmembrane region" description="Helical" evidence="12">
    <location>
        <begin position="598"/>
        <end position="619"/>
    </location>
</feature>
<evidence type="ECO:0000256" key="11">
    <source>
        <dbReference type="SAM" id="MobiDB-lite"/>
    </source>
</evidence>
<dbReference type="Pfam" id="PF00520">
    <property type="entry name" value="Ion_trans"/>
    <property type="match status" value="4"/>
</dbReference>
<feature type="domain" description="Ion transport" evidence="13">
    <location>
        <begin position="50"/>
        <end position="352"/>
    </location>
</feature>
<feature type="transmembrane region" description="Helical" evidence="12">
    <location>
        <begin position="424"/>
        <end position="445"/>
    </location>
</feature>
<feature type="transmembrane region" description="Helical" evidence="12">
    <location>
        <begin position="215"/>
        <end position="237"/>
    </location>
</feature>
<feature type="transmembrane region" description="Helical" evidence="12">
    <location>
        <begin position="1060"/>
        <end position="1080"/>
    </location>
</feature>
<evidence type="ECO:0000256" key="9">
    <source>
        <dbReference type="ARBA" id="ARBA00023136"/>
    </source>
</evidence>
<dbReference type="GO" id="GO:0001508">
    <property type="term" value="P:action potential"/>
    <property type="evidence" value="ECO:0007669"/>
    <property type="project" value="TreeGrafter"/>
</dbReference>
<feature type="transmembrane region" description="Helical" evidence="12">
    <location>
        <begin position="991"/>
        <end position="1009"/>
    </location>
</feature>
<feature type="transmembrane region" description="Helical" evidence="12">
    <location>
        <begin position="1229"/>
        <end position="1250"/>
    </location>
</feature>
<evidence type="ECO:0000313" key="15">
    <source>
        <dbReference type="Proteomes" id="UP001295423"/>
    </source>
</evidence>
<keyword evidence="3" id="KW-0633">Potassium transport</keyword>
<evidence type="ECO:0000256" key="2">
    <source>
        <dbReference type="ARBA" id="ARBA00022448"/>
    </source>
</evidence>
<reference evidence="14" key="1">
    <citation type="submission" date="2023-08" db="EMBL/GenBank/DDBJ databases">
        <authorList>
            <person name="Audoor S."/>
            <person name="Bilcke G."/>
        </authorList>
    </citation>
    <scope>NUCLEOTIDE SEQUENCE</scope>
</reference>
<dbReference type="PRINTS" id="PR00169">
    <property type="entry name" value="KCHANNEL"/>
</dbReference>
<dbReference type="InterPro" id="IPR005821">
    <property type="entry name" value="Ion_trans_dom"/>
</dbReference>
<dbReference type="InterPro" id="IPR028325">
    <property type="entry name" value="VG_K_chnl"/>
</dbReference>
<feature type="transmembrane region" description="Helical" evidence="12">
    <location>
        <begin position="400"/>
        <end position="418"/>
    </location>
</feature>
<keyword evidence="8" id="KW-0406">Ion transport</keyword>
<organism evidence="14 15">
    <name type="scientific">Cylindrotheca closterium</name>
    <dbReference type="NCBI Taxonomy" id="2856"/>
    <lineage>
        <taxon>Eukaryota</taxon>
        <taxon>Sar</taxon>
        <taxon>Stramenopiles</taxon>
        <taxon>Ochrophyta</taxon>
        <taxon>Bacillariophyta</taxon>
        <taxon>Bacillariophyceae</taxon>
        <taxon>Bacillariophycidae</taxon>
        <taxon>Bacillariales</taxon>
        <taxon>Bacillariaceae</taxon>
        <taxon>Cylindrotheca</taxon>
    </lineage>
</organism>
<feature type="transmembrane region" description="Helical" evidence="12">
    <location>
        <begin position="676"/>
        <end position="693"/>
    </location>
</feature>
<dbReference type="EMBL" id="CAKOGP040001958">
    <property type="protein sequence ID" value="CAJ1957881.1"/>
    <property type="molecule type" value="Genomic_DNA"/>
</dbReference>
<evidence type="ECO:0000313" key="14">
    <source>
        <dbReference type="EMBL" id="CAJ1957881.1"/>
    </source>
</evidence>
<keyword evidence="7 12" id="KW-1133">Transmembrane helix</keyword>
<evidence type="ECO:0000259" key="13">
    <source>
        <dbReference type="Pfam" id="PF00520"/>
    </source>
</evidence>
<keyword evidence="6" id="KW-0630">Potassium</keyword>
<feature type="transmembrane region" description="Helical" evidence="12">
    <location>
        <begin position="705"/>
        <end position="724"/>
    </location>
</feature>
<feature type="transmembrane region" description="Helical" evidence="12">
    <location>
        <begin position="531"/>
        <end position="552"/>
    </location>
</feature>
<feature type="domain" description="Ion transport" evidence="13">
    <location>
        <begin position="994"/>
        <end position="1254"/>
    </location>
</feature>
<feature type="transmembrane region" description="Helical" evidence="12">
    <location>
        <begin position="1131"/>
        <end position="1153"/>
    </location>
</feature>
<feature type="region of interest" description="Disordered" evidence="11">
    <location>
        <begin position="1"/>
        <end position="30"/>
    </location>
</feature>
<evidence type="ECO:0000256" key="4">
    <source>
        <dbReference type="ARBA" id="ARBA00022692"/>
    </source>
</evidence>
<feature type="transmembrane region" description="Helical" evidence="12">
    <location>
        <begin position="320"/>
        <end position="343"/>
    </location>
</feature>
<feature type="transmembrane region" description="Helical" evidence="12">
    <location>
        <begin position="289"/>
        <end position="308"/>
    </location>
</feature>
<sequence>MVPYPDTTGENTPLLADNGAADTGNTGTSSSREDLFDFLEAKTPSGRKYEAVIIGLIAINVLSFILGSLFLEEYNDASWASRDSGICQNLCDSLFFGNYADNGLERLHLGTTSILEIVTVVVFSIEYIMRLFICDLEDSKYKGASGRFRYIFSFFSIVDLASTLPFFVDAILVDRDVAGSAFLRMFRLLRMMRVEGRYDTALTMVDDVYAAQKDILGTAIFIGCTTWISVSTLYYVVERKSLDMIYCGAAPDYCPEEVDTSLCTIDSWGIADCSKADCPPSEGYPEPCYNMFQSIPMASFYSLLNLFGEFPLVDQHSVGGMIVGTFTAIVAVAVFALPASIVASGFENEIEKRVGDNAPDLPPDRGLLTPDHQSNSTALRGRLYNFLHAQVSPGAVTFDYFINFLIVGTGITFCVDTLEISSVTLGGLMDIFEFLAVIIFTTEYVAKLYCCNEDPKFANGTTGILIYISSFLPMVDLLSVLPYWIEVVLVGSIAVQSNLVKALRLLRIFRFEKYTNAFSSFDDILYRNKDILSVTAFTAILLWVFFAAFLYLTERDNPDEEMSSNYSTVPNSMWMTLLNLSGEAPLCQYSIPGKVAIGILGLFATAIFGIPIGVLGAGFENILAEEHEDNNQELQQADLHAATQNAVSIAASRIEDECYKLTEGIGSAVARAFEGTIFFLIFAGVAIGVLQTVAGHKDDLSEIEAVIVVVFTLEYILRFIGAGANPEFMLESRDGFKSRVRYVFSFYSIVDLLSFVPFYLALALPGSIVDDYDEYLRMCRILRLLKLDKYVPSISLIDDVVRLKFNALRVALFASLSLWILFAALIYVFESSDTFNGIDPVPAYGCTEDCTMSDRFQNFFDSMVYTGVHLTGDFPITEYTWPSRFIQFLIVIAAVGVVSIPSALIATGFVEIVQSKIKTKNARNQGTTNTAIAGIAGDDWYEVAYRQLEGVEPPPSKFGPTVDKYQVMVNEFLNGKEDESGNVQFTSLASASRAFIFTVIILNIVAVLLESIPTIDSRVGNQKGNLFDVFEFVSVMVFAAEYAARLFCAPKNREALYSSAVYATTFFGIVDFLSTAPWFIEQGLLASGVLKPGDDIAMIFRIFRIFRILQLEDFFVAFSKLDNVFRASKDILKATGLMALIIWVGCAALFFIVEENNPNWRQCDDSVPPTSNHTIPGCYDFKSTAECNEFYPGLCEQKVFTNMPNTLYLTAVFLGGEWGVIDFTWPGRIVCLFLCVCGIGLYAIPIGALFDSFGAVLGLAETEEEFVEEEA</sequence>
<feature type="transmembrane region" description="Helical" evidence="12">
    <location>
        <begin position="51"/>
        <end position="71"/>
    </location>
</feature>
<proteinExistence type="predicted"/>
<feature type="transmembrane region" description="Helical" evidence="12">
    <location>
        <begin position="150"/>
        <end position="173"/>
    </location>
</feature>
<evidence type="ECO:0000256" key="3">
    <source>
        <dbReference type="ARBA" id="ARBA00022538"/>
    </source>
</evidence>
<keyword evidence="15" id="KW-1185">Reference proteome</keyword>
<feature type="transmembrane region" description="Helical" evidence="12">
    <location>
        <begin position="885"/>
        <end position="910"/>
    </location>
</feature>
<keyword evidence="10" id="KW-0407">Ion channel</keyword>
<dbReference type="Gene3D" id="1.10.287.70">
    <property type="match status" value="4"/>
</dbReference>
<dbReference type="Proteomes" id="UP001295423">
    <property type="component" value="Unassembled WGS sequence"/>
</dbReference>
<comment type="subcellular location">
    <subcellularLocation>
        <location evidence="1">Membrane</location>
        <topology evidence="1">Multi-pass membrane protein</topology>
    </subcellularLocation>
</comment>
<evidence type="ECO:0000256" key="10">
    <source>
        <dbReference type="ARBA" id="ARBA00023303"/>
    </source>
</evidence>
<name>A0AAD2G0G0_9STRA</name>
<feature type="transmembrane region" description="Helical" evidence="12">
    <location>
        <begin position="457"/>
        <end position="475"/>
    </location>
</feature>
<dbReference type="GO" id="GO:0005249">
    <property type="term" value="F:voltage-gated potassium channel activity"/>
    <property type="evidence" value="ECO:0007669"/>
    <property type="project" value="InterPro"/>
</dbReference>
<evidence type="ECO:0000256" key="1">
    <source>
        <dbReference type="ARBA" id="ARBA00004141"/>
    </source>
</evidence>
<dbReference type="AlphaFoldDB" id="A0AAD2G0G0"/>
<evidence type="ECO:0000256" key="8">
    <source>
        <dbReference type="ARBA" id="ARBA00023065"/>
    </source>
</evidence>
<dbReference type="SUPFAM" id="SSF81324">
    <property type="entry name" value="Voltage-gated potassium channels"/>
    <property type="match status" value="4"/>
</dbReference>
<dbReference type="GO" id="GO:0008076">
    <property type="term" value="C:voltage-gated potassium channel complex"/>
    <property type="evidence" value="ECO:0007669"/>
    <property type="project" value="InterPro"/>
</dbReference>
<keyword evidence="4 12" id="KW-0812">Transmembrane</keyword>
<evidence type="ECO:0000256" key="7">
    <source>
        <dbReference type="ARBA" id="ARBA00022989"/>
    </source>
</evidence>
<keyword evidence="2" id="KW-0813">Transport</keyword>
<feature type="domain" description="Ion transport" evidence="13">
    <location>
        <begin position="397"/>
        <end position="621"/>
    </location>
</feature>
<feature type="transmembrane region" description="Helical" evidence="12">
    <location>
        <begin position="810"/>
        <end position="829"/>
    </location>
</feature>
<feature type="domain" description="Ion transport" evidence="13">
    <location>
        <begin position="671"/>
        <end position="914"/>
    </location>
</feature>
<evidence type="ECO:0000256" key="5">
    <source>
        <dbReference type="ARBA" id="ARBA00022826"/>
    </source>
</evidence>
<evidence type="ECO:0000256" key="6">
    <source>
        <dbReference type="ARBA" id="ARBA00022958"/>
    </source>
</evidence>
<gene>
    <name evidence="14" type="ORF">CYCCA115_LOCUS16922</name>
</gene>
<feature type="transmembrane region" description="Helical" evidence="12">
    <location>
        <begin position="1029"/>
        <end position="1048"/>
    </location>
</feature>
<feature type="transmembrane region" description="Helical" evidence="12">
    <location>
        <begin position="107"/>
        <end position="129"/>
    </location>
</feature>
<feature type="transmembrane region" description="Helical" evidence="12">
    <location>
        <begin position="744"/>
        <end position="768"/>
    </location>
</feature>
<evidence type="ECO:0000256" key="12">
    <source>
        <dbReference type="SAM" id="Phobius"/>
    </source>
</evidence>
<dbReference type="PANTHER" id="PTHR11537">
    <property type="entry name" value="VOLTAGE-GATED POTASSIUM CHANNEL"/>
    <property type="match status" value="1"/>
</dbReference>
<accession>A0AAD2G0G0</accession>
<keyword evidence="9 12" id="KW-0472">Membrane</keyword>
<dbReference type="PANTHER" id="PTHR11537:SF254">
    <property type="entry name" value="POTASSIUM VOLTAGE-GATED CHANNEL PROTEIN SHAB"/>
    <property type="match status" value="1"/>
</dbReference>
<keyword evidence="5" id="KW-0631">Potassium channel</keyword>
<comment type="caution">
    <text evidence="14">The sequence shown here is derived from an EMBL/GenBank/DDBJ whole genome shotgun (WGS) entry which is preliminary data.</text>
</comment>
<protein>
    <recommendedName>
        <fullName evidence="13">Ion transport domain-containing protein</fullName>
    </recommendedName>
</protein>